<evidence type="ECO:0008006" key="3">
    <source>
        <dbReference type="Google" id="ProtNLM"/>
    </source>
</evidence>
<dbReference type="PANTHER" id="PTHR32305">
    <property type="match status" value="1"/>
</dbReference>
<dbReference type="InterPro" id="IPR050708">
    <property type="entry name" value="T6SS_VgrG/RHS"/>
</dbReference>
<sequence>MHSSLNLAFGTPTLTALSNRGSQVRTLTYNRQVANAELDERIERIVHSPAGFVASRIDARLFSAGGTPNFSYVTSLTGRVLRVDSADAGVTVTLVDVDGRPAWTHDGRGTVATWIYDPLGRPLAAQEATGIAAFKTRDRWKYGEGELNAQVHNLRGQCVRHYDTAGRLASSGFTLNGQPLDQTRRLLADPEAMPNWNGDDEAAWVTALGVTAYPTTWTYDAAEAWLTQTDAKGNVQVRAFDVAGRLANSRLKLASGSWQPVLSAIDYSAAGQVLSETASNGVIARCEYEPQTQRLIRLSATRPAQASHSPVLQDLRYQYDPVGNLLNVYDDAQPTTYWRNQKIEPAHIYTYDALYQLISATGREMINRGRQGAELPKPLIPLPNDDSVYTNYTRAYTYDRGGNLTRIQHRGAVNYTQEIVVSDRSNHALQQNATGTITPAGVDDGSWFDASGNQRMLLPDRLQPLNWNDRNRLSGVTLVPRPSQPDRETYQYGADGMRVRKHATLRTSGTIRTSEVIYLPGLTLRITTNDDGRAEKVVAVLQEVKVDASRLSARTLHWEAGQPSGIANDTTRYGIGDLINSIGLELDEQANLISREEYYPYGGTAVWTACSQVEADTKYVRYSGKERDATGLYDYGWRAYQPWIGRWLNPDPAGTVDGLNLYRMVMNNPSKFVDATGLAPTNPKEELYNKYKAAHVERTAYDRTLPFEIMDDVTGKAIIFEQNMADEKILDSTKDKKFTIRHYTKLQPGQKPFDEIASNFDLHHKNPELFKSKKSGSNTNKDDWIRLGNSSFTFFLLSINEEVSQRNFLSNTTHYAEIDIENPDELKSLGLENADFFASPDLINEKDLSKVPAVKGKLSDLKSILLEKTKLKPIAVKTMTAKVILNEIDAKFKNKLEIKIPGNVKANRWFEK</sequence>
<reference evidence="1 2" key="1">
    <citation type="submission" date="2015-11" db="EMBL/GenBank/DDBJ databases">
        <title>Expanding the genomic diversity of Burkholderia species for the development of highly accurate diagnostics.</title>
        <authorList>
            <person name="Sahl J."/>
            <person name="Keim P."/>
            <person name="Wagner D."/>
        </authorList>
    </citation>
    <scope>NUCLEOTIDE SEQUENCE [LARGE SCALE GENOMIC DNA]</scope>
    <source>
        <strain evidence="1 2">TSV85</strain>
    </source>
</reference>
<organism evidence="1 2">
    <name type="scientific">Burkholderia singularis</name>
    <dbReference type="NCBI Taxonomy" id="1503053"/>
    <lineage>
        <taxon>Bacteria</taxon>
        <taxon>Pseudomonadati</taxon>
        <taxon>Pseudomonadota</taxon>
        <taxon>Betaproteobacteria</taxon>
        <taxon>Burkholderiales</taxon>
        <taxon>Burkholderiaceae</taxon>
        <taxon>Burkholderia</taxon>
        <taxon>pseudomallei group</taxon>
    </lineage>
</organism>
<dbReference type="Gene3D" id="2.180.10.10">
    <property type="entry name" value="RHS repeat-associated core"/>
    <property type="match status" value="1"/>
</dbReference>
<dbReference type="PANTHER" id="PTHR32305:SF15">
    <property type="entry name" value="PROTEIN RHSA-RELATED"/>
    <property type="match status" value="1"/>
</dbReference>
<dbReference type="Proteomes" id="UP000062788">
    <property type="component" value="Unassembled WGS sequence"/>
</dbReference>
<dbReference type="AlphaFoldDB" id="A0A103E5G8"/>
<comment type="caution">
    <text evidence="1">The sequence shown here is derived from an EMBL/GenBank/DDBJ whole genome shotgun (WGS) entry which is preliminary data.</text>
</comment>
<accession>A0A103E5G8</accession>
<proteinExistence type="predicted"/>
<evidence type="ECO:0000313" key="1">
    <source>
        <dbReference type="EMBL" id="KVE28727.1"/>
    </source>
</evidence>
<evidence type="ECO:0000313" key="2">
    <source>
        <dbReference type="Proteomes" id="UP000062788"/>
    </source>
</evidence>
<dbReference type="OrthoDB" id="5445630at2"/>
<dbReference type="InterPro" id="IPR022385">
    <property type="entry name" value="Rhs_assc_core"/>
</dbReference>
<dbReference type="EMBL" id="LOWA01000018">
    <property type="protein sequence ID" value="KVE28727.1"/>
    <property type="molecule type" value="Genomic_DNA"/>
</dbReference>
<name>A0A103E5G8_9BURK</name>
<gene>
    <name evidence="1" type="ORF">WS67_08420</name>
</gene>
<dbReference type="RefSeq" id="WP_059515088.1">
    <property type="nucleotide sequence ID" value="NZ_LOWA01000018.1"/>
</dbReference>
<protein>
    <recommendedName>
        <fullName evidence="3">Insecticidal toxin complex</fullName>
    </recommendedName>
</protein>
<dbReference type="NCBIfam" id="TIGR03696">
    <property type="entry name" value="Rhs_assc_core"/>
    <property type="match status" value="1"/>
</dbReference>
<keyword evidence="2" id="KW-1185">Reference proteome</keyword>